<dbReference type="RefSeq" id="XP_044561218.1">
    <property type="nucleotide sequence ID" value="XM_044707815.1"/>
</dbReference>
<gene>
    <name evidence="2" type="ORF">FDP41_004404</name>
</gene>
<evidence type="ECO:0000313" key="2">
    <source>
        <dbReference type="EMBL" id="KAF0976505.1"/>
    </source>
</evidence>
<proteinExistence type="inferred from homology"/>
<dbReference type="OrthoDB" id="416777at2759"/>
<keyword evidence="3" id="KW-1185">Reference proteome</keyword>
<dbReference type="PANTHER" id="PTHR21314:SF1">
    <property type="entry name" value="QUEUOSINE SALVAGE PROTEIN"/>
    <property type="match status" value="1"/>
</dbReference>
<evidence type="ECO:0000256" key="1">
    <source>
        <dbReference type="RuleBase" id="RU365002"/>
    </source>
</evidence>
<dbReference type="GO" id="GO:0016787">
    <property type="term" value="F:hydrolase activity"/>
    <property type="evidence" value="ECO:0007669"/>
    <property type="project" value="UniProtKB-KW"/>
</dbReference>
<comment type="catalytic activity">
    <reaction evidence="1">
        <text>queuosine 5'-phosphate + H2O = queuine + D-ribose 5-phosphate</text>
        <dbReference type="Rhea" id="RHEA:75387"/>
        <dbReference type="ChEBI" id="CHEBI:15377"/>
        <dbReference type="ChEBI" id="CHEBI:17433"/>
        <dbReference type="ChEBI" id="CHEBI:78346"/>
        <dbReference type="ChEBI" id="CHEBI:194371"/>
    </reaction>
    <physiologicalReaction direction="left-to-right" evidence="1">
        <dbReference type="Rhea" id="RHEA:75388"/>
    </physiologicalReaction>
</comment>
<evidence type="ECO:0000313" key="3">
    <source>
        <dbReference type="Proteomes" id="UP000444721"/>
    </source>
</evidence>
<organism evidence="2 3">
    <name type="scientific">Naegleria fowleri</name>
    <name type="common">Brain eating amoeba</name>
    <dbReference type="NCBI Taxonomy" id="5763"/>
    <lineage>
        <taxon>Eukaryota</taxon>
        <taxon>Discoba</taxon>
        <taxon>Heterolobosea</taxon>
        <taxon>Tetramitia</taxon>
        <taxon>Eutetramitia</taxon>
        <taxon>Vahlkampfiidae</taxon>
        <taxon>Naegleria</taxon>
    </lineage>
</organism>
<dbReference type="GeneID" id="68111622"/>
<dbReference type="VEuPathDB" id="AmoebaDB:NF0031840"/>
<accession>A0A6A5BSY9</accession>
<dbReference type="GO" id="GO:0006400">
    <property type="term" value="P:tRNA modification"/>
    <property type="evidence" value="ECO:0007669"/>
    <property type="project" value="TreeGrafter"/>
</dbReference>
<dbReference type="OMA" id="VACIHRR"/>
<comment type="function">
    <text evidence="1">Catalyzes the hydrolysis of queuosine 5'-phosphate, releasing the nucleobase queuine (q). Is required for salvage of queuine from exogenous queuosine (Q) that is imported and then converted to queuosine 5'-phosphate intracellularly.</text>
</comment>
<comment type="caution">
    <text evidence="2">The sequence shown here is derived from an EMBL/GenBank/DDBJ whole genome shotgun (WGS) entry which is preliminary data.</text>
</comment>
<dbReference type="EC" id="3.2.2.-" evidence="1"/>
<reference evidence="2 3" key="1">
    <citation type="journal article" date="2019" name="Sci. Rep.">
        <title>Nanopore sequencing improves the draft genome of the human pathogenic amoeba Naegleria fowleri.</title>
        <authorList>
            <person name="Liechti N."/>
            <person name="Schurch N."/>
            <person name="Bruggmann R."/>
            <person name="Wittwer M."/>
        </authorList>
    </citation>
    <scope>NUCLEOTIDE SEQUENCE [LARGE SCALE GENOMIC DNA]</scope>
    <source>
        <strain evidence="2 3">ATCC 30894</strain>
    </source>
</reference>
<protein>
    <recommendedName>
        <fullName evidence="1">Queuosine 5'-phosphate N-glycosylase/hydrolase</fullName>
        <ecNumber evidence="1">3.2.2.-</ecNumber>
    </recommendedName>
    <alternativeName>
        <fullName evidence="1">Queuosine-nucleotide N-glycosylase/hydrolase</fullName>
    </alternativeName>
</protein>
<keyword evidence="1" id="KW-0378">Hydrolase</keyword>
<comment type="similarity">
    <text evidence="1">Belongs to the QNG1 protein family.</text>
</comment>
<dbReference type="VEuPathDB" id="AmoebaDB:FDP41_004404"/>
<dbReference type="EMBL" id="VFQX01000037">
    <property type="protein sequence ID" value="KAF0976505.1"/>
    <property type="molecule type" value="Genomic_DNA"/>
</dbReference>
<dbReference type="Proteomes" id="UP000444721">
    <property type="component" value="Unassembled WGS sequence"/>
</dbReference>
<dbReference type="Pfam" id="PF10343">
    <property type="entry name" value="Q_salvage"/>
    <property type="match status" value="1"/>
</dbReference>
<dbReference type="VEuPathDB" id="AmoebaDB:NfTy_083810"/>
<dbReference type="AlphaFoldDB" id="A0A6A5BSY9"/>
<dbReference type="InterPro" id="IPR019438">
    <property type="entry name" value="Q_salvage"/>
</dbReference>
<dbReference type="PANTHER" id="PTHR21314">
    <property type="entry name" value="QUEUOSINE 5'-PHOSPHATE N-GLYCOSYLASE_HYDROLASE-RELATED"/>
    <property type="match status" value="1"/>
</dbReference>
<sequence length="388" mass="44449">MSSDSSSGVPSLNPFEMVKSSCQRVASIETTHVKFSTEGAIKFIEQYLIPNLQSIKEKACKKGALPFQFDSVDHEANYRCLYGLLQFGSGFRKLLHEKLSRGASETIERGLINCFLSENVAISSLGVDMMDKVSDNYFALEQYFQVPAKEEAPHEKYPLIKVQKDSSLKPFAENLKMVLSETSRKLRERSSDSFATFMRKVIAEYERKKQHEEKYSDVRGIGKAAFVVNELVKVFPFALDDSALYENVNHEKFKVYLYKKAQLIVAELHIHLHEEDPTFFFPDIHEMTIFVDNVIPATLIKSGVLEIDEEVRLKIQNGKPFKYGSKPEVELRALAVHASEEILRIANSEPYNAGINSLHLDYYLWGELGKQEEFRKFERHSTPDTVFY</sequence>
<name>A0A6A5BSY9_NAEFO</name>